<keyword evidence="1" id="KW-0378">Hydrolase</keyword>
<keyword evidence="2" id="KW-1185">Reference proteome</keyword>
<organism evidence="1 2">
    <name type="scientific">Irpex rosettiformis</name>
    <dbReference type="NCBI Taxonomy" id="378272"/>
    <lineage>
        <taxon>Eukaryota</taxon>
        <taxon>Fungi</taxon>
        <taxon>Dikarya</taxon>
        <taxon>Basidiomycota</taxon>
        <taxon>Agaricomycotina</taxon>
        <taxon>Agaricomycetes</taxon>
        <taxon>Polyporales</taxon>
        <taxon>Irpicaceae</taxon>
        <taxon>Irpex</taxon>
    </lineage>
</organism>
<name>A0ACB8TQA9_9APHY</name>
<accession>A0ACB8TQA9</accession>
<evidence type="ECO:0000313" key="2">
    <source>
        <dbReference type="Proteomes" id="UP001055072"/>
    </source>
</evidence>
<reference evidence="1" key="1">
    <citation type="journal article" date="2021" name="Environ. Microbiol.">
        <title>Gene family expansions and transcriptome signatures uncover fungal adaptations to wood decay.</title>
        <authorList>
            <person name="Hage H."/>
            <person name="Miyauchi S."/>
            <person name="Viragh M."/>
            <person name="Drula E."/>
            <person name="Min B."/>
            <person name="Chaduli D."/>
            <person name="Navarro D."/>
            <person name="Favel A."/>
            <person name="Norest M."/>
            <person name="Lesage-Meessen L."/>
            <person name="Balint B."/>
            <person name="Merenyi Z."/>
            <person name="de Eugenio L."/>
            <person name="Morin E."/>
            <person name="Martinez A.T."/>
            <person name="Baldrian P."/>
            <person name="Stursova M."/>
            <person name="Martinez M.J."/>
            <person name="Novotny C."/>
            <person name="Magnuson J.K."/>
            <person name="Spatafora J.W."/>
            <person name="Maurice S."/>
            <person name="Pangilinan J."/>
            <person name="Andreopoulos W."/>
            <person name="LaButti K."/>
            <person name="Hundley H."/>
            <person name="Na H."/>
            <person name="Kuo A."/>
            <person name="Barry K."/>
            <person name="Lipzen A."/>
            <person name="Henrissat B."/>
            <person name="Riley R."/>
            <person name="Ahrendt S."/>
            <person name="Nagy L.G."/>
            <person name="Grigoriev I.V."/>
            <person name="Martin F."/>
            <person name="Rosso M.N."/>
        </authorList>
    </citation>
    <scope>NUCLEOTIDE SEQUENCE</scope>
    <source>
        <strain evidence="1">CBS 384.51</strain>
    </source>
</reference>
<comment type="caution">
    <text evidence="1">The sequence shown here is derived from an EMBL/GenBank/DDBJ whole genome shotgun (WGS) entry which is preliminary data.</text>
</comment>
<dbReference type="Proteomes" id="UP001055072">
    <property type="component" value="Unassembled WGS sequence"/>
</dbReference>
<sequence length="501" mass="54173">MNTQPLSALAGLSYNQRSSLRKGNILTVSDLLVLSSQVIAKRCRITHGEAQEIVNLVFDELKPLPLHHLGDPDIPKDDIITTGDNILDNALGGGVRTRKLWEVTGESAAGKTQLAMQLALCVQLPHRLRGVSGSACFLSTSWTLPTNRLVEMVNNHPALSPAVCGLADIHTIKTPTIALLIHVLSDTLPAFLDGRKSQPETKPVKLLVIDAITELFHSDQAVSTTTLAERSRNLTEIATLLHILAHKHGLAVVVLNEVSDAIDRELPPNSRPHEVSYQDQARLFNRGDSIPGENSKEAALGLVWANQINARIMLTRTNRTRVLDDSDYRPHKRRRTADDGRNVGNTIVSSGSEPIRIRRLSVIFNSTAPPVSLDYIITASGFISLDLDEPFLTTDISTIRGPSNAAPPLAPLEDVCPLDLPLAINSSAGPSSDPSLPSSANFTGQAASSLGDVEPDLLLEGLDAENGPQDEDDEWETYWKDGDLGSDVYSQVDLEALSSGL</sequence>
<evidence type="ECO:0000313" key="1">
    <source>
        <dbReference type="EMBL" id="KAI0083979.1"/>
    </source>
</evidence>
<dbReference type="EMBL" id="MU274949">
    <property type="protein sequence ID" value="KAI0083979.1"/>
    <property type="molecule type" value="Genomic_DNA"/>
</dbReference>
<gene>
    <name evidence="1" type="ORF">BDY19DRAFT_910170</name>
</gene>
<proteinExistence type="predicted"/>
<protein>
    <submittedName>
        <fullName evidence="1">P-loop containing nucleoside triphosphate hydrolase protein</fullName>
    </submittedName>
</protein>